<keyword evidence="3" id="KW-1185">Reference proteome</keyword>
<dbReference type="Gene3D" id="3.30.420.40">
    <property type="match status" value="2"/>
</dbReference>
<dbReference type="SUPFAM" id="SSF46785">
    <property type="entry name" value="Winged helix' DNA-binding domain"/>
    <property type="match status" value="1"/>
</dbReference>
<dbReference type="RefSeq" id="WP_168774001.1">
    <property type="nucleotide sequence ID" value="NZ_JAABNR010000005.1"/>
</dbReference>
<comment type="similarity">
    <text evidence="1">Belongs to the ROK (NagC/XylR) family.</text>
</comment>
<dbReference type="Proteomes" id="UP001193501">
    <property type="component" value="Unassembled WGS sequence"/>
</dbReference>
<dbReference type="InterPro" id="IPR043129">
    <property type="entry name" value="ATPase_NBD"/>
</dbReference>
<dbReference type="PANTHER" id="PTHR18964">
    <property type="entry name" value="ROK (REPRESSOR, ORF, KINASE) FAMILY"/>
    <property type="match status" value="1"/>
</dbReference>
<evidence type="ECO:0000313" key="2">
    <source>
        <dbReference type="EMBL" id="NBZ87185.1"/>
    </source>
</evidence>
<name>A0AAE5BRZ5_9RHOB</name>
<evidence type="ECO:0000256" key="1">
    <source>
        <dbReference type="ARBA" id="ARBA00006479"/>
    </source>
</evidence>
<comment type="caution">
    <text evidence="2">The sequence shown here is derived from an EMBL/GenBank/DDBJ whole genome shotgun (WGS) entry which is preliminary data.</text>
</comment>
<sequence length="371" mass="38664">MHSPPRLPDLPSEKAALRALYEQGRMTRADMARVMGLNRSSSGHIIASLIDQGLVRETAASAPAPGPGRPGILLDLIPDSMSFLGLELGVEHLSVVELDLSARVLRTETRAFDGATASVSLALAHALQMAGRPRRLAGIGIAVPAQMDRAGGLRLAPLLGWRDLDLAALAREVGDLPPGLPLRAENDANALALGVTWGRRLSAPGVTLLINMETGVGGGILIDGRLFRGGGGLAGEIGHMQMGPGGPVIEERLGLGRLLADYGAPLASFLSAVAEREPRAVLIAEDWAQTLAFALTQTCRIIDADRVILGGSVAALYPLVAARVQVHRLTAQTQSFTLPPIELAPDSTFGAAFGAAAMMHQRALSGADAAN</sequence>
<dbReference type="InterPro" id="IPR036388">
    <property type="entry name" value="WH-like_DNA-bd_sf"/>
</dbReference>
<accession>A0AAE5BRZ5</accession>
<dbReference type="PANTHER" id="PTHR18964:SF149">
    <property type="entry name" value="BIFUNCTIONAL UDP-N-ACETYLGLUCOSAMINE 2-EPIMERASE_N-ACETYLMANNOSAMINE KINASE"/>
    <property type="match status" value="1"/>
</dbReference>
<dbReference type="InterPro" id="IPR049874">
    <property type="entry name" value="ROK_cs"/>
</dbReference>
<dbReference type="Gene3D" id="1.10.10.10">
    <property type="entry name" value="Winged helix-like DNA-binding domain superfamily/Winged helix DNA-binding domain"/>
    <property type="match status" value="1"/>
</dbReference>
<dbReference type="EMBL" id="JAABNR010000005">
    <property type="protein sequence ID" value="NBZ87185.1"/>
    <property type="molecule type" value="Genomic_DNA"/>
</dbReference>
<proteinExistence type="inferred from homology"/>
<dbReference type="SUPFAM" id="SSF53067">
    <property type="entry name" value="Actin-like ATPase domain"/>
    <property type="match status" value="1"/>
</dbReference>
<dbReference type="InterPro" id="IPR000600">
    <property type="entry name" value="ROK"/>
</dbReference>
<evidence type="ECO:0000313" key="3">
    <source>
        <dbReference type="Proteomes" id="UP001193501"/>
    </source>
</evidence>
<gene>
    <name evidence="2" type="ORF">GV832_06290</name>
</gene>
<reference evidence="2" key="1">
    <citation type="submission" date="2020-01" db="EMBL/GenBank/DDBJ databases">
        <authorList>
            <person name="Chen W.-M."/>
        </authorList>
    </citation>
    <scope>NUCLEOTIDE SEQUENCE</scope>
    <source>
        <strain evidence="2">CYK-10</strain>
    </source>
</reference>
<dbReference type="InterPro" id="IPR036390">
    <property type="entry name" value="WH_DNA-bd_sf"/>
</dbReference>
<dbReference type="AlphaFoldDB" id="A0AAE5BRZ5"/>
<organism evidence="2 3">
    <name type="scientific">Stagnihabitans tardus</name>
    <dbReference type="NCBI Taxonomy" id="2699202"/>
    <lineage>
        <taxon>Bacteria</taxon>
        <taxon>Pseudomonadati</taxon>
        <taxon>Pseudomonadota</taxon>
        <taxon>Alphaproteobacteria</taxon>
        <taxon>Rhodobacterales</taxon>
        <taxon>Paracoccaceae</taxon>
        <taxon>Stagnihabitans</taxon>
    </lineage>
</organism>
<dbReference type="Pfam" id="PF00480">
    <property type="entry name" value="ROK"/>
    <property type="match status" value="2"/>
</dbReference>
<protein>
    <submittedName>
        <fullName evidence="2">ROK family protein</fullName>
    </submittedName>
</protein>
<dbReference type="PROSITE" id="PS01125">
    <property type="entry name" value="ROK"/>
    <property type="match status" value="1"/>
</dbReference>